<accession>A0A5C4RQK4</accession>
<dbReference type="InterPro" id="IPR029063">
    <property type="entry name" value="SAM-dependent_MTases_sf"/>
</dbReference>
<feature type="domain" description="Release factor glutamine methyltransferase N-terminal" evidence="7">
    <location>
        <begin position="48"/>
        <end position="114"/>
    </location>
</feature>
<dbReference type="Proteomes" id="UP000305760">
    <property type="component" value="Unassembled WGS sequence"/>
</dbReference>
<evidence type="ECO:0000256" key="1">
    <source>
        <dbReference type="ARBA" id="ARBA00022603"/>
    </source>
</evidence>
<dbReference type="GO" id="GO:0003676">
    <property type="term" value="F:nucleic acid binding"/>
    <property type="evidence" value="ECO:0007669"/>
    <property type="project" value="InterPro"/>
</dbReference>
<keyword evidence="2 5" id="KW-0808">Transferase</keyword>
<evidence type="ECO:0000256" key="5">
    <source>
        <dbReference type="HAMAP-Rule" id="MF_02126"/>
    </source>
</evidence>
<comment type="similarity">
    <text evidence="5">Belongs to the protein N5-glutamine methyltransferase family. PrmC subfamily.</text>
</comment>
<keyword evidence="9" id="KW-1185">Reference proteome</keyword>
<dbReference type="Pfam" id="PF05175">
    <property type="entry name" value="MTS"/>
    <property type="match status" value="1"/>
</dbReference>
<reference evidence="8 9" key="1">
    <citation type="submission" date="2019-03" db="EMBL/GenBank/DDBJ databases">
        <title>Arenimonas daejeonensis sp. nov., isolated from compost.</title>
        <authorList>
            <person name="Jeon C.O."/>
        </authorList>
    </citation>
    <scope>NUCLEOTIDE SEQUENCE [LARGE SCALE GENOMIC DNA]</scope>
    <source>
        <strain evidence="8 9">R29</strain>
    </source>
</reference>
<feature type="domain" description="Methyltransferase small" evidence="6">
    <location>
        <begin position="142"/>
        <end position="231"/>
    </location>
</feature>
<evidence type="ECO:0000256" key="4">
    <source>
        <dbReference type="ARBA" id="ARBA00048391"/>
    </source>
</evidence>
<evidence type="ECO:0000313" key="8">
    <source>
        <dbReference type="EMBL" id="TNJ33543.1"/>
    </source>
</evidence>
<evidence type="ECO:0000259" key="7">
    <source>
        <dbReference type="Pfam" id="PF17827"/>
    </source>
</evidence>
<gene>
    <name evidence="5 8" type="primary">prmC</name>
    <name evidence="8" type="ORF">E1B00_09320</name>
</gene>
<comment type="caution">
    <text evidence="8">The sequence shown here is derived from an EMBL/GenBank/DDBJ whole genome shotgun (WGS) entry which is preliminary data.</text>
</comment>
<dbReference type="Pfam" id="PF17827">
    <property type="entry name" value="PrmC_N"/>
    <property type="match status" value="1"/>
</dbReference>
<dbReference type="InterPro" id="IPR050320">
    <property type="entry name" value="N5-glutamine_MTase"/>
</dbReference>
<evidence type="ECO:0000256" key="3">
    <source>
        <dbReference type="ARBA" id="ARBA00022691"/>
    </source>
</evidence>
<dbReference type="GO" id="GO:0032259">
    <property type="term" value="P:methylation"/>
    <property type="evidence" value="ECO:0007669"/>
    <property type="project" value="UniProtKB-KW"/>
</dbReference>
<dbReference type="PANTHER" id="PTHR18895">
    <property type="entry name" value="HEMK METHYLTRANSFERASE"/>
    <property type="match status" value="1"/>
</dbReference>
<name>A0A5C4RQK4_9GAMM</name>
<dbReference type="InterPro" id="IPR040758">
    <property type="entry name" value="PrmC_N"/>
</dbReference>
<dbReference type="AlphaFoldDB" id="A0A5C4RQK4"/>
<dbReference type="PROSITE" id="PS00092">
    <property type="entry name" value="N6_MTASE"/>
    <property type="match status" value="1"/>
</dbReference>
<dbReference type="Gene3D" id="3.40.50.150">
    <property type="entry name" value="Vaccinia Virus protein VP39"/>
    <property type="match status" value="1"/>
</dbReference>
<dbReference type="SUPFAM" id="SSF53335">
    <property type="entry name" value="S-adenosyl-L-methionine-dependent methyltransferases"/>
    <property type="match status" value="1"/>
</dbReference>
<feature type="binding site" evidence="5">
    <location>
        <position position="182"/>
    </location>
    <ligand>
        <name>S-adenosyl-L-methionine</name>
        <dbReference type="ChEBI" id="CHEBI:59789"/>
    </ligand>
</feature>
<dbReference type="PROSITE" id="PS51257">
    <property type="entry name" value="PROKAR_LIPOPROTEIN"/>
    <property type="match status" value="1"/>
</dbReference>
<feature type="binding site" evidence="5">
    <location>
        <position position="224"/>
    </location>
    <ligand>
        <name>S-adenosyl-L-methionine</name>
        <dbReference type="ChEBI" id="CHEBI:59789"/>
    </ligand>
</feature>
<dbReference type="NCBIfam" id="TIGR03534">
    <property type="entry name" value="RF_mod_PrmC"/>
    <property type="match status" value="1"/>
</dbReference>
<comment type="catalytic activity">
    <reaction evidence="4 5">
        <text>L-glutaminyl-[peptide chain release factor] + S-adenosyl-L-methionine = N(5)-methyl-L-glutaminyl-[peptide chain release factor] + S-adenosyl-L-homocysteine + H(+)</text>
        <dbReference type="Rhea" id="RHEA:42896"/>
        <dbReference type="Rhea" id="RHEA-COMP:10271"/>
        <dbReference type="Rhea" id="RHEA-COMP:10272"/>
        <dbReference type="ChEBI" id="CHEBI:15378"/>
        <dbReference type="ChEBI" id="CHEBI:30011"/>
        <dbReference type="ChEBI" id="CHEBI:57856"/>
        <dbReference type="ChEBI" id="CHEBI:59789"/>
        <dbReference type="ChEBI" id="CHEBI:61891"/>
        <dbReference type="EC" id="2.1.1.297"/>
    </reaction>
</comment>
<protein>
    <recommendedName>
        <fullName evidence="5">Release factor glutamine methyltransferase</fullName>
        <shortName evidence="5">RF MTase</shortName>
        <ecNumber evidence="5">2.1.1.297</ecNumber>
    </recommendedName>
    <alternativeName>
        <fullName evidence="5">N5-glutamine methyltransferase PrmC</fullName>
    </alternativeName>
    <alternativeName>
        <fullName evidence="5">Protein-(glutamine-N5) MTase PrmC</fullName>
    </alternativeName>
    <alternativeName>
        <fullName evidence="5">Protein-glutamine N-methyltransferase PrmC</fullName>
    </alternativeName>
</protein>
<dbReference type="HAMAP" id="MF_02126">
    <property type="entry name" value="RF_methyltr_PrmC"/>
    <property type="match status" value="1"/>
</dbReference>
<dbReference type="InterPro" id="IPR004556">
    <property type="entry name" value="HemK-like"/>
</dbReference>
<dbReference type="GO" id="GO:0102559">
    <property type="term" value="F:peptide chain release factor N(5)-glutamine methyltransferase activity"/>
    <property type="evidence" value="ECO:0007669"/>
    <property type="project" value="UniProtKB-EC"/>
</dbReference>
<dbReference type="InterPro" id="IPR007848">
    <property type="entry name" value="Small_mtfrase_dom"/>
</dbReference>
<organism evidence="8 9">
    <name type="scientific">Arenimonas terrae</name>
    <dbReference type="NCBI Taxonomy" id="2546226"/>
    <lineage>
        <taxon>Bacteria</taxon>
        <taxon>Pseudomonadati</taxon>
        <taxon>Pseudomonadota</taxon>
        <taxon>Gammaproteobacteria</taxon>
        <taxon>Lysobacterales</taxon>
        <taxon>Lysobacteraceae</taxon>
        <taxon>Arenimonas</taxon>
    </lineage>
</organism>
<dbReference type="CDD" id="cd02440">
    <property type="entry name" value="AdoMet_MTases"/>
    <property type="match status" value="1"/>
</dbReference>
<dbReference type="InterPro" id="IPR019874">
    <property type="entry name" value="RF_methyltr_PrmC"/>
</dbReference>
<sequence>MRSAGIWPTTSTATCGCRTSSSSPASSWPAWSRSSRCWRAEVTTLAHAIRDAAARLPGDEARLEAELLLAHALQRPRSWFYAHAGDVLEPDDARTFEALLRRRDHGEPVAQIVGHRGFWSLDLAVTADTLIPRPETELLVELALEHLPAEQMGQVLDLGTGTGAIALAIASERPLVDMTAVDLSNAALDVARANAADAGLPLRLLQGSWFAPVAGEVFRMVVSNPPYIAEGDPHLLQGDLRFEPRSALASGPDGLDAIRRIVADAPAHLLPGGWLLIEHGYDQGNAVRGLFTAAGFHRVATARDLEGRERVTMGRHDG</sequence>
<dbReference type="EMBL" id="SMDR01000002">
    <property type="protein sequence ID" value="TNJ33543.1"/>
    <property type="molecule type" value="Genomic_DNA"/>
</dbReference>
<evidence type="ECO:0000256" key="2">
    <source>
        <dbReference type="ARBA" id="ARBA00022679"/>
    </source>
</evidence>
<dbReference type="InterPro" id="IPR002052">
    <property type="entry name" value="DNA_methylase_N6_adenine_CS"/>
</dbReference>
<dbReference type="OrthoDB" id="9800643at2"/>
<dbReference type="NCBIfam" id="TIGR00536">
    <property type="entry name" value="hemK_fam"/>
    <property type="match status" value="1"/>
</dbReference>
<feature type="binding site" evidence="5">
    <location>
        <begin position="224"/>
        <end position="227"/>
    </location>
    <ligand>
        <name>substrate</name>
    </ligand>
</feature>
<keyword evidence="3 5" id="KW-0949">S-adenosyl-L-methionine</keyword>
<dbReference type="FunFam" id="3.40.50.150:FF:000053">
    <property type="entry name" value="Release factor glutamine methyltransferase"/>
    <property type="match status" value="1"/>
</dbReference>
<evidence type="ECO:0000313" key="9">
    <source>
        <dbReference type="Proteomes" id="UP000305760"/>
    </source>
</evidence>
<proteinExistence type="inferred from homology"/>
<dbReference type="EC" id="2.1.1.297" evidence="5"/>
<feature type="binding site" evidence="5">
    <location>
        <begin position="159"/>
        <end position="163"/>
    </location>
    <ligand>
        <name>S-adenosyl-L-methionine</name>
        <dbReference type="ChEBI" id="CHEBI:59789"/>
    </ligand>
</feature>
<feature type="binding site" evidence="5">
    <location>
        <position position="209"/>
    </location>
    <ligand>
        <name>S-adenosyl-L-methionine</name>
        <dbReference type="ChEBI" id="CHEBI:59789"/>
    </ligand>
</feature>
<dbReference type="PANTHER" id="PTHR18895:SF74">
    <property type="entry name" value="MTRF1L RELEASE FACTOR GLUTAMINE METHYLTRANSFERASE"/>
    <property type="match status" value="1"/>
</dbReference>
<keyword evidence="1 5" id="KW-0489">Methyltransferase</keyword>
<comment type="function">
    <text evidence="5">Methylates the class 1 translation termination release factors RF1/PrfA and RF2/PrfB on the glutamine residue of the universally conserved GGQ motif.</text>
</comment>
<dbReference type="Gene3D" id="1.10.8.10">
    <property type="entry name" value="DNA helicase RuvA subunit, C-terminal domain"/>
    <property type="match status" value="1"/>
</dbReference>
<evidence type="ECO:0000259" key="6">
    <source>
        <dbReference type="Pfam" id="PF05175"/>
    </source>
</evidence>